<evidence type="ECO:0000313" key="1">
    <source>
        <dbReference type="EMBL" id="GBP59655.1"/>
    </source>
</evidence>
<proteinExistence type="predicted"/>
<keyword evidence="2" id="KW-1185">Reference proteome</keyword>
<organism evidence="1 2">
    <name type="scientific">Eumeta variegata</name>
    <name type="common">Bagworm moth</name>
    <name type="synonym">Eumeta japonica</name>
    <dbReference type="NCBI Taxonomy" id="151549"/>
    <lineage>
        <taxon>Eukaryota</taxon>
        <taxon>Metazoa</taxon>
        <taxon>Ecdysozoa</taxon>
        <taxon>Arthropoda</taxon>
        <taxon>Hexapoda</taxon>
        <taxon>Insecta</taxon>
        <taxon>Pterygota</taxon>
        <taxon>Neoptera</taxon>
        <taxon>Endopterygota</taxon>
        <taxon>Lepidoptera</taxon>
        <taxon>Glossata</taxon>
        <taxon>Ditrysia</taxon>
        <taxon>Tineoidea</taxon>
        <taxon>Psychidae</taxon>
        <taxon>Oiketicinae</taxon>
        <taxon>Eumeta</taxon>
    </lineage>
</organism>
<dbReference type="EMBL" id="BGZK01000767">
    <property type="protein sequence ID" value="GBP59655.1"/>
    <property type="molecule type" value="Genomic_DNA"/>
</dbReference>
<dbReference type="Proteomes" id="UP000299102">
    <property type="component" value="Unassembled WGS sequence"/>
</dbReference>
<accession>A0A4C1XBY2</accession>
<name>A0A4C1XBY2_EUMVA</name>
<protein>
    <submittedName>
        <fullName evidence="1">Uncharacterized protein</fullName>
    </submittedName>
</protein>
<evidence type="ECO:0000313" key="2">
    <source>
        <dbReference type="Proteomes" id="UP000299102"/>
    </source>
</evidence>
<comment type="caution">
    <text evidence="1">The sequence shown here is derived from an EMBL/GenBank/DDBJ whole genome shotgun (WGS) entry which is preliminary data.</text>
</comment>
<reference evidence="1 2" key="1">
    <citation type="journal article" date="2019" name="Commun. Biol.">
        <title>The bagworm genome reveals a unique fibroin gene that provides high tensile strength.</title>
        <authorList>
            <person name="Kono N."/>
            <person name="Nakamura H."/>
            <person name="Ohtoshi R."/>
            <person name="Tomita M."/>
            <person name="Numata K."/>
            <person name="Arakawa K."/>
        </authorList>
    </citation>
    <scope>NUCLEOTIDE SEQUENCE [LARGE SCALE GENOMIC DNA]</scope>
</reference>
<gene>
    <name evidence="1" type="ORF">EVAR_39810_1</name>
</gene>
<sequence>MRIARDGEATTARCRVTSYLFFVNDASASCADAAFAVGCQDVDYLLGSLPHYGVITPEWSRIVMWIYAFVMSPPISIPTTAAILIPFPFDFGSNFYCDSETVLDFISFLGFNSTFGFVSDPALGHALGFVLVSDSATTASEIVPSLDAGPSASGVASRTCRFSGNETEQ</sequence>
<dbReference type="AlphaFoldDB" id="A0A4C1XBY2"/>